<reference evidence="2" key="1">
    <citation type="submission" date="2021-12" db="EMBL/GenBank/DDBJ databases">
        <authorList>
            <person name="Zaccaron A."/>
            <person name="Stergiopoulos I."/>
        </authorList>
    </citation>
    <scope>NUCLEOTIDE SEQUENCE</scope>
    <source>
        <strain evidence="2">Race5_Kim</strain>
    </source>
</reference>
<dbReference type="KEGG" id="ffu:CLAFUR5_05384"/>
<proteinExistence type="predicted"/>
<gene>
    <name evidence="2" type="ORF">CLAFUR5_05384</name>
</gene>
<dbReference type="AlphaFoldDB" id="A0A9Q8P994"/>
<accession>A0A9Q8P994</accession>
<evidence type="ECO:0000313" key="3">
    <source>
        <dbReference type="Proteomes" id="UP000756132"/>
    </source>
</evidence>
<keyword evidence="3" id="KW-1185">Reference proteome</keyword>
<dbReference type="EMBL" id="CP090167">
    <property type="protein sequence ID" value="UJO17923.1"/>
    <property type="molecule type" value="Genomic_DNA"/>
</dbReference>
<protein>
    <submittedName>
        <fullName evidence="2">Uncharacterized protein</fullName>
    </submittedName>
</protein>
<dbReference type="RefSeq" id="XP_047762289.1">
    <property type="nucleotide sequence ID" value="XM_047904532.1"/>
</dbReference>
<evidence type="ECO:0000256" key="1">
    <source>
        <dbReference type="SAM" id="MobiDB-lite"/>
    </source>
</evidence>
<organism evidence="2 3">
    <name type="scientific">Passalora fulva</name>
    <name type="common">Tomato leaf mold</name>
    <name type="synonym">Cladosporium fulvum</name>
    <dbReference type="NCBI Taxonomy" id="5499"/>
    <lineage>
        <taxon>Eukaryota</taxon>
        <taxon>Fungi</taxon>
        <taxon>Dikarya</taxon>
        <taxon>Ascomycota</taxon>
        <taxon>Pezizomycotina</taxon>
        <taxon>Dothideomycetes</taxon>
        <taxon>Dothideomycetidae</taxon>
        <taxon>Mycosphaerellales</taxon>
        <taxon>Mycosphaerellaceae</taxon>
        <taxon>Fulvia</taxon>
    </lineage>
</organism>
<dbReference type="Proteomes" id="UP000756132">
    <property type="component" value="Chromosome 5"/>
</dbReference>
<name>A0A9Q8P994_PASFU</name>
<dbReference type="GeneID" id="71985262"/>
<evidence type="ECO:0000313" key="2">
    <source>
        <dbReference type="EMBL" id="UJO17923.1"/>
    </source>
</evidence>
<sequence length="113" mass="11641">MPNADAPASLGAQVATDITQIVTVHDPVVETDAAVAPVPEPRAPVPEEATRTTANATSKDVPGAEEIRLLQEPQTKTKPPARKSSLGAGSVCEALAPVVRGLVEEPSAGFRQP</sequence>
<feature type="region of interest" description="Disordered" evidence="1">
    <location>
        <begin position="36"/>
        <end position="65"/>
    </location>
</feature>
<reference evidence="2" key="2">
    <citation type="journal article" date="2022" name="Microb. Genom.">
        <title>A chromosome-scale genome assembly of the tomato pathogen Cladosporium fulvum reveals a compartmentalized genome architecture and the presence of a dispensable chromosome.</title>
        <authorList>
            <person name="Zaccaron A.Z."/>
            <person name="Chen L.H."/>
            <person name="Samaras A."/>
            <person name="Stergiopoulos I."/>
        </authorList>
    </citation>
    <scope>NUCLEOTIDE SEQUENCE</scope>
    <source>
        <strain evidence="2">Race5_Kim</strain>
    </source>
</reference>